<accession>A0A154QLD3</accession>
<protein>
    <recommendedName>
        <fullName evidence="7">Thiol:disulfide interchange protein</fullName>
    </recommendedName>
</protein>
<dbReference type="Proteomes" id="UP000076131">
    <property type="component" value="Unassembled WGS sequence"/>
</dbReference>
<gene>
    <name evidence="10" type="ORF">RHOFW104T7_05800</name>
</gene>
<dbReference type="SUPFAM" id="SSF54423">
    <property type="entry name" value="DsbC/DsbG N-terminal domain-like"/>
    <property type="match status" value="1"/>
</dbReference>
<dbReference type="InterPro" id="IPR009094">
    <property type="entry name" value="DiS-bond_isomerase_DsbC/G_N_sf"/>
</dbReference>
<keyword evidence="3 7" id="KW-0732">Signal</keyword>
<comment type="similarity">
    <text evidence="2 7">Belongs to the thioredoxin family. DsbC subfamily.</text>
</comment>
<proteinExistence type="inferred from homology"/>
<keyword evidence="11" id="KW-1185">Reference proteome</keyword>
<keyword evidence="4 7" id="KW-0574">Periplasm</keyword>
<feature type="domain" description="Disulphide bond isomerase DsbC/G N-terminal" evidence="8">
    <location>
        <begin position="36"/>
        <end position="98"/>
    </location>
</feature>
<dbReference type="PANTHER" id="PTHR35272">
    <property type="entry name" value="THIOL:DISULFIDE INTERCHANGE PROTEIN DSBC-RELATED"/>
    <property type="match status" value="1"/>
</dbReference>
<keyword evidence="6 7" id="KW-0676">Redox-active center</keyword>
<dbReference type="InterPro" id="IPR012336">
    <property type="entry name" value="Thioredoxin-like_fold"/>
</dbReference>
<name>A0A154QLD3_9GAMM</name>
<evidence type="ECO:0000256" key="2">
    <source>
        <dbReference type="ARBA" id="ARBA00009813"/>
    </source>
</evidence>
<dbReference type="InterPro" id="IPR051470">
    <property type="entry name" value="Thiol:disulfide_interchange"/>
</dbReference>
<dbReference type="InterPro" id="IPR036249">
    <property type="entry name" value="Thioredoxin-like_sf"/>
</dbReference>
<dbReference type="PROSITE" id="PS51257">
    <property type="entry name" value="PROKAR_LIPOPROTEIN"/>
    <property type="match status" value="1"/>
</dbReference>
<evidence type="ECO:0000256" key="1">
    <source>
        <dbReference type="ARBA" id="ARBA00004418"/>
    </source>
</evidence>
<reference evidence="10 11" key="1">
    <citation type="journal article" date="2016" name="MBio">
        <title>Lateral Gene Transfer in a Heavy Metal-Contaminated-Groundwater Microbial Community.</title>
        <authorList>
            <person name="Hemme C.L."/>
            <person name="Green S.J."/>
            <person name="Rishishwar L."/>
            <person name="Prakash O."/>
            <person name="Pettenato A."/>
            <person name="Chakraborty R."/>
            <person name="Deutschbauer A.M."/>
            <person name="Van Nostrand J.D."/>
            <person name="Wu L."/>
            <person name="He Z."/>
            <person name="Jordan I.K."/>
            <person name="Hazen T.C."/>
            <person name="Arkin A.P."/>
            <person name="Kostka J.E."/>
            <person name="Zhou J."/>
        </authorList>
    </citation>
    <scope>NUCLEOTIDE SEQUENCE [LARGE SCALE GENOMIC DNA]</scope>
    <source>
        <strain evidence="10 11">FW104-T7</strain>
    </source>
</reference>
<dbReference type="eggNOG" id="COG1651">
    <property type="taxonomic scope" value="Bacteria"/>
</dbReference>
<keyword evidence="5" id="KW-1015">Disulfide bond</keyword>
<organism evidence="10 11">
    <name type="scientific">Rhodanobacter thiooxydans</name>
    <dbReference type="NCBI Taxonomy" id="416169"/>
    <lineage>
        <taxon>Bacteria</taxon>
        <taxon>Pseudomonadati</taxon>
        <taxon>Pseudomonadota</taxon>
        <taxon>Gammaproteobacteria</taxon>
        <taxon>Lysobacterales</taxon>
        <taxon>Rhodanobacteraceae</taxon>
        <taxon>Rhodanobacter</taxon>
    </lineage>
</organism>
<dbReference type="GO" id="GO:0042597">
    <property type="term" value="C:periplasmic space"/>
    <property type="evidence" value="ECO:0007669"/>
    <property type="project" value="UniProtKB-SubCell"/>
</dbReference>
<evidence type="ECO:0000313" key="11">
    <source>
        <dbReference type="Proteomes" id="UP000076131"/>
    </source>
</evidence>
<evidence type="ECO:0000259" key="9">
    <source>
        <dbReference type="Pfam" id="PF13098"/>
    </source>
</evidence>
<dbReference type="RefSeq" id="WP_008435961.1">
    <property type="nucleotide sequence ID" value="NZ_LVJS01000014.1"/>
</dbReference>
<dbReference type="PANTHER" id="PTHR35272:SF3">
    <property type="entry name" value="THIOL:DISULFIDE INTERCHANGE PROTEIN DSBC"/>
    <property type="match status" value="1"/>
</dbReference>
<dbReference type="InterPro" id="IPR018950">
    <property type="entry name" value="DiS-bond_isomerase_DsbC/G_N"/>
</dbReference>
<dbReference type="CDD" id="cd03020">
    <property type="entry name" value="DsbA_DsbC_DsbG"/>
    <property type="match status" value="1"/>
</dbReference>
<feature type="chain" id="PRO_5010007118" description="Thiol:disulfide interchange protein" evidence="7">
    <location>
        <begin position="21"/>
        <end position="257"/>
    </location>
</feature>
<dbReference type="STRING" id="416169.RHOFW104T7_05800"/>
<feature type="signal peptide" evidence="7">
    <location>
        <begin position="1"/>
        <end position="20"/>
    </location>
</feature>
<dbReference type="SUPFAM" id="SSF52833">
    <property type="entry name" value="Thioredoxin-like"/>
    <property type="match status" value="1"/>
</dbReference>
<evidence type="ECO:0000259" key="8">
    <source>
        <dbReference type="Pfam" id="PF10411"/>
    </source>
</evidence>
<evidence type="ECO:0000256" key="6">
    <source>
        <dbReference type="ARBA" id="ARBA00023284"/>
    </source>
</evidence>
<comment type="caution">
    <text evidence="10">The sequence shown here is derived from an EMBL/GenBank/DDBJ whole genome shotgun (WGS) entry which is preliminary data.</text>
</comment>
<evidence type="ECO:0000256" key="7">
    <source>
        <dbReference type="RuleBase" id="RU364038"/>
    </source>
</evidence>
<dbReference type="AlphaFoldDB" id="A0A154QLD3"/>
<comment type="subcellular location">
    <subcellularLocation>
        <location evidence="1 7">Periplasm</location>
    </subcellularLocation>
</comment>
<feature type="domain" description="Thioredoxin-like fold" evidence="9">
    <location>
        <begin position="126"/>
        <end position="253"/>
    </location>
</feature>
<dbReference type="Pfam" id="PF13098">
    <property type="entry name" value="Thioredoxin_2"/>
    <property type="match status" value="1"/>
</dbReference>
<dbReference type="Gene3D" id="3.10.450.70">
    <property type="entry name" value="Disulphide bond isomerase, DsbC/G, N-terminal"/>
    <property type="match status" value="1"/>
</dbReference>
<dbReference type="Pfam" id="PF10411">
    <property type="entry name" value="DsbC_N"/>
    <property type="match status" value="1"/>
</dbReference>
<evidence type="ECO:0000256" key="3">
    <source>
        <dbReference type="ARBA" id="ARBA00022729"/>
    </source>
</evidence>
<dbReference type="InterPro" id="IPR033954">
    <property type="entry name" value="DiS-bond_Isoase_DsbC/G"/>
</dbReference>
<evidence type="ECO:0000256" key="4">
    <source>
        <dbReference type="ARBA" id="ARBA00022764"/>
    </source>
</evidence>
<sequence>MLKKLLLALCIGGLSLSACAADNDAAPVAGSAVPPAAQQMVRQAIRSLAANVQVDSIEPAPMPGFYQVIAAGQMLYVSTDGKYAMHGDVLDLQSKHNLGDDAWARFRKAELAKVPASERIVFAPPNPKYTISVFTDVNCGFCRALHEHVAAFNKEGIAVEYLAWPREGLVTTAGRPTPTYTEMVSVWCAKDRKAAFTAAKEGHAPAPATCTNPVKDQFNLGVKLGVNGTPAIYGPDGRVLGGYVTPEQLLQALKRGG</sequence>
<evidence type="ECO:0000256" key="5">
    <source>
        <dbReference type="ARBA" id="ARBA00023157"/>
    </source>
</evidence>
<dbReference type="Gene3D" id="3.40.30.10">
    <property type="entry name" value="Glutaredoxin"/>
    <property type="match status" value="1"/>
</dbReference>
<comment type="function">
    <text evidence="7">Required for disulfide bond formation in some periplasmic proteins. Acts by transferring its disulfide bond to other proteins and is reduced in the process.</text>
</comment>
<evidence type="ECO:0000313" key="10">
    <source>
        <dbReference type="EMBL" id="KZC25025.1"/>
    </source>
</evidence>
<dbReference type="EMBL" id="LVJS01000014">
    <property type="protein sequence ID" value="KZC25025.1"/>
    <property type="molecule type" value="Genomic_DNA"/>
</dbReference>